<keyword evidence="3" id="KW-1185">Reference proteome</keyword>
<evidence type="ECO:0000256" key="1">
    <source>
        <dbReference type="SAM" id="Phobius"/>
    </source>
</evidence>
<feature type="transmembrane region" description="Helical" evidence="1">
    <location>
        <begin position="63"/>
        <end position="84"/>
    </location>
</feature>
<name>A0A2I7RNN4_9CAUD</name>
<gene>
    <name evidence="2" type="ORF">NVP1204O_29</name>
</gene>
<protein>
    <submittedName>
        <fullName evidence="2">TMhelix containing protein</fullName>
    </submittedName>
</protein>
<accession>A0A2I7RNN4</accession>
<dbReference type="Proteomes" id="UP000269294">
    <property type="component" value="Segment"/>
</dbReference>
<keyword evidence="1" id="KW-1133">Transmembrane helix</keyword>
<keyword evidence="1" id="KW-0812">Transmembrane</keyword>
<keyword evidence="1" id="KW-0472">Membrane</keyword>
<sequence length="119" mass="13691">MCKVLAKRFKISRVGIFWPFRFGGNMESLLTSQWLWPILFMAQFAQVFALVMNSKLLRDDRWILAMLNSWTISITQFAFVYIVAQTPNVFTTFMVAALGGSLGCGASHLFYTRYVFRGK</sequence>
<evidence type="ECO:0000313" key="2">
    <source>
        <dbReference type="EMBL" id="AUR95249.1"/>
    </source>
</evidence>
<reference evidence="2 3" key="1">
    <citation type="submission" date="2017-11" db="EMBL/GenBank/DDBJ databases">
        <title>A major lineage of nontailed dsDNA viruses as unrecognized killers of marine bacteria.</title>
        <authorList>
            <person name="Kauffman K.M."/>
            <person name="Hussain F.A."/>
            <person name="Yang J."/>
            <person name="Arevalo P."/>
            <person name="Brown J.M."/>
            <person name="Chang W.K."/>
            <person name="VanInsberghe D."/>
            <person name="Elsherbini J."/>
            <person name="Cutler M.B."/>
            <person name="Kelly L."/>
            <person name="Polz M.F."/>
        </authorList>
    </citation>
    <scope>NUCLEOTIDE SEQUENCE [LARGE SCALE GENOMIC DNA]</scope>
</reference>
<proteinExistence type="predicted"/>
<dbReference type="EMBL" id="MG592574">
    <property type="protein sequence ID" value="AUR95249.1"/>
    <property type="molecule type" value="Genomic_DNA"/>
</dbReference>
<feature type="transmembrane region" description="Helical" evidence="1">
    <location>
        <begin position="90"/>
        <end position="111"/>
    </location>
</feature>
<organism evidence="2 3">
    <name type="scientific">Vibrio phage 1.204.O._10N.222.46.F12</name>
    <dbReference type="NCBI Taxonomy" id="1881263"/>
    <lineage>
        <taxon>Viruses</taxon>
        <taxon>Duplodnaviria</taxon>
        <taxon>Heunggongvirae</taxon>
        <taxon>Uroviricota</taxon>
        <taxon>Caudoviricetes</taxon>
        <taxon>Autographivirales</taxon>
        <taxon>Cyclitvirus</taxon>
        <taxon>Cyclitvirus cyclit</taxon>
    </lineage>
</organism>
<evidence type="ECO:0000313" key="3">
    <source>
        <dbReference type="Proteomes" id="UP000269294"/>
    </source>
</evidence>